<evidence type="ECO:0000259" key="1">
    <source>
        <dbReference type="PROSITE" id="PS50271"/>
    </source>
</evidence>
<name>A0A1H0KH76_9ACTN</name>
<dbReference type="RefSeq" id="WP_090475218.1">
    <property type="nucleotide sequence ID" value="NZ_LT629710.1"/>
</dbReference>
<keyword evidence="3" id="KW-1185">Reference proteome</keyword>
<dbReference type="Proteomes" id="UP000198741">
    <property type="component" value="Chromosome I"/>
</dbReference>
<dbReference type="PROSITE" id="PS50271">
    <property type="entry name" value="ZF_UBP"/>
    <property type="match status" value="1"/>
</dbReference>
<evidence type="ECO:0000313" key="3">
    <source>
        <dbReference type="Proteomes" id="UP000198741"/>
    </source>
</evidence>
<reference evidence="2 3" key="1">
    <citation type="submission" date="2016-10" db="EMBL/GenBank/DDBJ databases">
        <authorList>
            <person name="de Groot N.N."/>
        </authorList>
    </citation>
    <scope>NUCLEOTIDE SEQUENCE [LARGE SCALE GENOMIC DNA]</scope>
    <source>
        <strain evidence="3">P4-7,KCTC 19426,CECT 7604</strain>
    </source>
</reference>
<protein>
    <submittedName>
        <fullName evidence="2">Ubiquitin-hydrolase Zn-finger-containing protein</fullName>
    </submittedName>
</protein>
<dbReference type="InterPro" id="IPR013083">
    <property type="entry name" value="Znf_RING/FYVE/PHD"/>
</dbReference>
<proteinExistence type="predicted"/>
<dbReference type="STRING" id="1090615.SAMN04515671_1303"/>
<dbReference type="SUPFAM" id="SSF57850">
    <property type="entry name" value="RING/U-box"/>
    <property type="match status" value="1"/>
</dbReference>
<dbReference type="Pfam" id="PF02148">
    <property type="entry name" value="zf-UBP"/>
    <property type="match status" value="1"/>
</dbReference>
<evidence type="ECO:0000313" key="2">
    <source>
        <dbReference type="EMBL" id="SDO55183.1"/>
    </source>
</evidence>
<dbReference type="Gene3D" id="3.30.40.10">
    <property type="entry name" value="Zinc/RING finger domain, C3HC4 (zinc finger)"/>
    <property type="match status" value="1"/>
</dbReference>
<dbReference type="OrthoDB" id="120315at2"/>
<dbReference type="GO" id="GO:0008270">
    <property type="term" value="F:zinc ion binding"/>
    <property type="evidence" value="ECO:0007669"/>
    <property type="project" value="InterPro"/>
</dbReference>
<feature type="domain" description="UBP-type" evidence="1">
    <location>
        <begin position="1"/>
        <end position="87"/>
    </location>
</feature>
<dbReference type="GO" id="GO:0016787">
    <property type="term" value="F:hydrolase activity"/>
    <property type="evidence" value="ECO:0007669"/>
    <property type="project" value="UniProtKB-KW"/>
</dbReference>
<dbReference type="InterPro" id="IPR001607">
    <property type="entry name" value="Znf_UBP"/>
</dbReference>
<organism evidence="2 3">
    <name type="scientific">Nakamurella panacisegetis</name>
    <dbReference type="NCBI Taxonomy" id="1090615"/>
    <lineage>
        <taxon>Bacteria</taxon>
        <taxon>Bacillati</taxon>
        <taxon>Actinomycetota</taxon>
        <taxon>Actinomycetes</taxon>
        <taxon>Nakamurellales</taxon>
        <taxon>Nakamurellaceae</taxon>
        <taxon>Nakamurella</taxon>
    </lineage>
</organism>
<accession>A0A1H0KH76</accession>
<keyword evidence="2" id="KW-0378">Hydrolase</keyword>
<gene>
    <name evidence="2" type="ORF">SAMN04515671_1303</name>
</gene>
<dbReference type="AlphaFoldDB" id="A0A1H0KH76"/>
<dbReference type="EMBL" id="LT629710">
    <property type="protein sequence ID" value="SDO55183.1"/>
    <property type="molecule type" value="Genomic_DNA"/>
</dbReference>
<sequence>MVCLHVKELGPEPTYTSPAVCQECHAQGIATWAHLRMCLTCGHVGCCDSSQYRHARAHFSETGHLLMRSIEPGEDWKWCYVDKTIAT</sequence>